<dbReference type="KEGG" id="slr:L21SP2_2391"/>
<dbReference type="PANTHER" id="PTHR34220:SF11">
    <property type="entry name" value="SENSOR PROTEIN KINASE HPTS"/>
    <property type="match status" value="1"/>
</dbReference>
<dbReference type="PANTHER" id="PTHR34220">
    <property type="entry name" value="SENSOR HISTIDINE KINASE YPDA"/>
    <property type="match status" value="1"/>
</dbReference>
<proteinExistence type="predicted"/>
<keyword evidence="15" id="KW-1185">Reference proteome</keyword>
<evidence type="ECO:0000256" key="1">
    <source>
        <dbReference type="ARBA" id="ARBA00004651"/>
    </source>
</evidence>
<dbReference type="STRING" id="1307761.L21SP2_2391"/>
<dbReference type="InterPro" id="IPR036890">
    <property type="entry name" value="HATPase_C_sf"/>
</dbReference>
<evidence type="ECO:0000256" key="2">
    <source>
        <dbReference type="ARBA" id="ARBA00022475"/>
    </source>
</evidence>
<organism evidence="14 15">
    <name type="scientific">Salinispira pacifica</name>
    <dbReference type="NCBI Taxonomy" id="1307761"/>
    <lineage>
        <taxon>Bacteria</taxon>
        <taxon>Pseudomonadati</taxon>
        <taxon>Spirochaetota</taxon>
        <taxon>Spirochaetia</taxon>
        <taxon>Spirochaetales</taxon>
        <taxon>Spirochaetaceae</taxon>
        <taxon>Salinispira</taxon>
    </lineage>
</organism>
<dbReference type="SUPFAM" id="SSF158472">
    <property type="entry name" value="HAMP domain-like"/>
    <property type="match status" value="1"/>
</dbReference>
<evidence type="ECO:0000256" key="6">
    <source>
        <dbReference type="ARBA" id="ARBA00022741"/>
    </source>
</evidence>
<dbReference type="GO" id="GO:0005524">
    <property type="term" value="F:ATP binding"/>
    <property type="evidence" value="ECO:0007669"/>
    <property type="project" value="UniProtKB-KW"/>
</dbReference>
<dbReference type="Pfam" id="PF06580">
    <property type="entry name" value="His_kinase"/>
    <property type="match status" value="1"/>
</dbReference>
<dbReference type="Gene3D" id="6.10.340.10">
    <property type="match status" value="1"/>
</dbReference>
<keyword evidence="11 12" id="KW-0472">Membrane</keyword>
<dbReference type="EMBL" id="CP006939">
    <property type="protein sequence ID" value="AHC15744.1"/>
    <property type="molecule type" value="Genomic_DNA"/>
</dbReference>
<sequence>MKQNRIALGLSRRFSSIRSRISLVYLLTIIPMALAAILVFMYSNQLLSSAQAMFDQNLYLEQVNDVVTSLDVKTRQYLNLRDNQALREFIELDSQLAQLIARLPAAPGTSQDILNLHLLRNLFEEYQNKVRAAVQARRGRLTQQYSLYYEESQTIIDYINLLVLNINWLDFQQNLQQYLSFSQWYTEIQFWSLIILTATAAFSLVLISFLSFRLSTPIVHLSEAARDFGKGDFTVSLIDSRGASREVIQLTRTFNTMKERISSYIEQLKETAKIKQDLMEQNIQNLHMKHVLKSAELIALQNQIQPHFLFNTINTGVQLAVVEGAERTSDYLGHLAEVYRYNLRKADSPVSLREELSSLESYIYVLKIRFGDRISFITHVDEDCLNLLIPPLVLQPLVENSVGHGLSEITDGGEVRIRGERKFLNGQERLVLSVGDNGKGMSKEKAAEVLAAVETDDPLDMMMSDTPGSGW</sequence>
<keyword evidence="3" id="KW-0597">Phosphoprotein</keyword>
<keyword evidence="5 12" id="KW-0812">Transmembrane</keyword>
<dbReference type="InterPro" id="IPR050640">
    <property type="entry name" value="Bact_2-comp_sensor_kinase"/>
</dbReference>
<dbReference type="HOGENOM" id="CLU_020473_5_1_12"/>
<keyword evidence="4" id="KW-0808">Transferase</keyword>
<dbReference type="Pfam" id="PF00672">
    <property type="entry name" value="HAMP"/>
    <property type="match status" value="1"/>
</dbReference>
<feature type="domain" description="HAMP" evidence="13">
    <location>
        <begin position="212"/>
        <end position="266"/>
    </location>
</feature>
<evidence type="ECO:0000256" key="3">
    <source>
        <dbReference type="ARBA" id="ARBA00022553"/>
    </source>
</evidence>
<dbReference type="InterPro" id="IPR003660">
    <property type="entry name" value="HAMP_dom"/>
</dbReference>
<dbReference type="CDD" id="cd06225">
    <property type="entry name" value="HAMP"/>
    <property type="match status" value="1"/>
</dbReference>
<dbReference type="GO" id="GO:0005886">
    <property type="term" value="C:plasma membrane"/>
    <property type="evidence" value="ECO:0007669"/>
    <property type="project" value="UniProtKB-SubCell"/>
</dbReference>
<dbReference type="RefSeq" id="WP_024268648.1">
    <property type="nucleotide sequence ID" value="NC_023035.1"/>
</dbReference>
<evidence type="ECO:0000256" key="11">
    <source>
        <dbReference type="ARBA" id="ARBA00023136"/>
    </source>
</evidence>
<dbReference type="OrthoDB" id="370211at2"/>
<keyword evidence="6" id="KW-0547">Nucleotide-binding</keyword>
<keyword evidence="10" id="KW-0902">Two-component regulatory system</keyword>
<evidence type="ECO:0000256" key="8">
    <source>
        <dbReference type="ARBA" id="ARBA00022840"/>
    </source>
</evidence>
<keyword evidence="2" id="KW-1003">Cell membrane</keyword>
<evidence type="ECO:0000313" key="15">
    <source>
        <dbReference type="Proteomes" id="UP000018680"/>
    </source>
</evidence>
<dbReference type="InterPro" id="IPR010559">
    <property type="entry name" value="Sig_transdc_His_kin_internal"/>
</dbReference>
<evidence type="ECO:0000256" key="7">
    <source>
        <dbReference type="ARBA" id="ARBA00022777"/>
    </source>
</evidence>
<keyword evidence="8" id="KW-0067">ATP-binding</keyword>
<evidence type="ECO:0000256" key="10">
    <source>
        <dbReference type="ARBA" id="ARBA00023012"/>
    </source>
</evidence>
<dbReference type="SUPFAM" id="SSF55874">
    <property type="entry name" value="ATPase domain of HSP90 chaperone/DNA topoisomerase II/histidine kinase"/>
    <property type="match status" value="1"/>
</dbReference>
<dbReference type="SMART" id="SM00304">
    <property type="entry name" value="HAMP"/>
    <property type="match status" value="1"/>
</dbReference>
<dbReference type="Gene3D" id="3.30.565.10">
    <property type="entry name" value="Histidine kinase-like ATPase, C-terminal domain"/>
    <property type="match status" value="1"/>
</dbReference>
<dbReference type="GO" id="GO:0000155">
    <property type="term" value="F:phosphorelay sensor kinase activity"/>
    <property type="evidence" value="ECO:0007669"/>
    <property type="project" value="InterPro"/>
</dbReference>
<feature type="transmembrane region" description="Helical" evidence="12">
    <location>
        <begin position="21"/>
        <end position="43"/>
    </location>
</feature>
<dbReference type="AlphaFoldDB" id="V5WJK5"/>
<name>V5WJK5_9SPIO</name>
<gene>
    <name evidence="14" type="ORF">L21SP2_2391</name>
</gene>
<dbReference type="eggNOG" id="COG2972">
    <property type="taxonomic scope" value="Bacteria"/>
</dbReference>
<protein>
    <submittedName>
        <fullName evidence="14">Autolysin sensor kinase</fullName>
    </submittedName>
</protein>
<accession>V5WJK5</accession>
<evidence type="ECO:0000256" key="4">
    <source>
        <dbReference type="ARBA" id="ARBA00022679"/>
    </source>
</evidence>
<dbReference type="PROSITE" id="PS50885">
    <property type="entry name" value="HAMP"/>
    <property type="match status" value="1"/>
</dbReference>
<comment type="subcellular location">
    <subcellularLocation>
        <location evidence="1">Cell membrane</location>
        <topology evidence="1">Multi-pass membrane protein</topology>
    </subcellularLocation>
</comment>
<keyword evidence="9 12" id="KW-1133">Transmembrane helix</keyword>
<evidence type="ECO:0000256" key="12">
    <source>
        <dbReference type="SAM" id="Phobius"/>
    </source>
</evidence>
<evidence type="ECO:0000256" key="5">
    <source>
        <dbReference type="ARBA" id="ARBA00022692"/>
    </source>
</evidence>
<reference evidence="14 15" key="1">
    <citation type="journal article" date="2015" name="Stand. Genomic Sci.">
        <title>Complete genome sequence and description of Salinispira pacifica gen. nov., sp. nov., a novel spirochaete isolated form a hypersaline microbial mat.</title>
        <authorList>
            <person name="Ben Hania W."/>
            <person name="Joseph M."/>
            <person name="Schumann P."/>
            <person name="Bunk B."/>
            <person name="Fiebig A."/>
            <person name="Sproer C."/>
            <person name="Klenk H.P."/>
            <person name="Fardeau M.L."/>
            <person name="Spring S."/>
        </authorList>
    </citation>
    <scope>NUCLEOTIDE SEQUENCE [LARGE SCALE GENOMIC DNA]</scope>
    <source>
        <strain evidence="14 15">L21-RPul-D2</strain>
    </source>
</reference>
<feature type="transmembrane region" description="Helical" evidence="12">
    <location>
        <begin position="188"/>
        <end position="212"/>
    </location>
</feature>
<evidence type="ECO:0000256" key="9">
    <source>
        <dbReference type="ARBA" id="ARBA00022989"/>
    </source>
</evidence>
<evidence type="ECO:0000313" key="14">
    <source>
        <dbReference type="EMBL" id="AHC15744.1"/>
    </source>
</evidence>
<dbReference type="Proteomes" id="UP000018680">
    <property type="component" value="Chromosome"/>
</dbReference>
<evidence type="ECO:0000259" key="13">
    <source>
        <dbReference type="PROSITE" id="PS50885"/>
    </source>
</evidence>
<keyword evidence="7 14" id="KW-0418">Kinase</keyword>